<evidence type="ECO:0000256" key="13">
    <source>
        <dbReference type="SAM" id="Phobius"/>
    </source>
</evidence>
<keyword evidence="13" id="KW-0812">Transmembrane</keyword>
<comment type="subunit">
    <text evidence="11">Interacts with H3K4me3 and to a lesser extent with H3K4me2.</text>
</comment>
<dbReference type="InterPro" id="IPR019787">
    <property type="entry name" value="Znf_PHD-finger"/>
</dbReference>
<dbReference type="GO" id="GO:0005634">
    <property type="term" value="C:nucleus"/>
    <property type="evidence" value="ECO:0007669"/>
    <property type="project" value="UniProtKB-SubCell"/>
</dbReference>
<dbReference type="OrthoDB" id="10249433at2759"/>
<dbReference type="PANTHER" id="PTHR12321">
    <property type="entry name" value="CPG BINDING PROTEIN"/>
    <property type="match status" value="1"/>
</dbReference>
<evidence type="ECO:0000256" key="7">
    <source>
        <dbReference type="ARBA" id="ARBA00023015"/>
    </source>
</evidence>
<feature type="domain" description="PHD-type" evidence="14">
    <location>
        <begin position="464"/>
        <end position="516"/>
    </location>
</feature>
<dbReference type="Pfam" id="PF00628">
    <property type="entry name" value="PHD"/>
    <property type="match status" value="1"/>
</dbReference>
<feature type="region of interest" description="Disordered" evidence="12">
    <location>
        <begin position="412"/>
        <end position="458"/>
    </location>
</feature>
<dbReference type="InterPro" id="IPR001375">
    <property type="entry name" value="Peptidase_S9_cat"/>
</dbReference>
<keyword evidence="9 11" id="KW-0539">Nucleus</keyword>
<dbReference type="InterPro" id="IPR045104">
    <property type="entry name" value="Alfin"/>
</dbReference>
<name>A0A6P5XNC2_DURZI</name>
<feature type="compositionally biased region" description="Low complexity" evidence="12">
    <location>
        <begin position="419"/>
        <end position="428"/>
    </location>
</feature>
<feature type="transmembrane region" description="Helical" evidence="13">
    <location>
        <begin position="7"/>
        <end position="26"/>
    </location>
</feature>
<dbReference type="GO" id="GO:0008236">
    <property type="term" value="F:serine-type peptidase activity"/>
    <property type="evidence" value="ECO:0007669"/>
    <property type="project" value="InterPro"/>
</dbReference>
<dbReference type="PANTHER" id="PTHR12321:SF172">
    <property type="entry name" value="PHD FINGER PROTEIN ALFIN-LIKE 9"/>
    <property type="match status" value="1"/>
</dbReference>
<feature type="compositionally biased region" description="Acidic residues" evidence="12">
    <location>
        <begin position="447"/>
        <end position="458"/>
    </location>
</feature>
<dbReference type="InterPro" id="IPR019786">
    <property type="entry name" value="Zinc_finger_PHD-type_CS"/>
</dbReference>
<dbReference type="Proteomes" id="UP000515121">
    <property type="component" value="Unplaced"/>
</dbReference>
<protein>
    <recommendedName>
        <fullName evidence="11">PHD finger protein ALFIN-LIKE</fullName>
    </recommendedName>
</protein>
<evidence type="ECO:0000256" key="3">
    <source>
        <dbReference type="ARBA" id="ARBA00022723"/>
    </source>
</evidence>
<dbReference type="SMART" id="SM00249">
    <property type="entry name" value="PHD"/>
    <property type="match status" value="1"/>
</dbReference>
<dbReference type="InterPro" id="IPR029058">
    <property type="entry name" value="AB_hydrolase_fold"/>
</dbReference>
<dbReference type="AlphaFoldDB" id="A0A6P5XNC2"/>
<dbReference type="CDD" id="cd15613">
    <property type="entry name" value="PHD_AL_plant"/>
    <property type="match status" value="1"/>
</dbReference>
<keyword evidence="8 11" id="KW-0804">Transcription</keyword>
<dbReference type="Gene3D" id="3.40.50.1820">
    <property type="entry name" value="alpha/beta hydrolase"/>
    <property type="match status" value="1"/>
</dbReference>
<evidence type="ECO:0000259" key="14">
    <source>
        <dbReference type="PROSITE" id="PS50016"/>
    </source>
</evidence>
<keyword evidence="3 11" id="KW-0479">Metal-binding</keyword>
<dbReference type="Pfam" id="PF00326">
    <property type="entry name" value="Peptidase_S9"/>
    <property type="match status" value="1"/>
</dbReference>
<dbReference type="KEGG" id="dzi:111284751"/>
<evidence type="ECO:0000256" key="9">
    <source>
        <dbReference type="ARBA" id="ARBA00023242"/>
    </source>
</evidence>
<evidence type="ECO:0000256" key="2">
    <source>
        <dbReference type="ARBA" id="ARBA00010445"/>
    </source>
</evidence>
<keyword evidence="6 11" id="KW-0156">Chromatin regulator</keyword>
<dbReference type="Gene3D" id="3.30.40.10">
    <property type="entry name" value="Zinc/RING finger domain, C3HC4 (zinc finger)"/>
    <property type="match status" value="1"/>
</dbReference>
<dbReference type="InterPro" id="IPR001965">
    <property type="entry name" value="Znf_PHD"/>
</dbReference>
<evidence type="ECO:0000256" key="1">
    <source>
        <dbReference type="ARBA" id="ARBA00004123"/>
    </source>
</evidence>
<comment type="function">
    <text evidence="11">Histone-binding component that specifically recognizes H3 tails trimethylated on 'Lys-4' (H3K4me3), which mark transcription start sites of virtually all active genes.</text>
</comment>
<dbReference type="GO" id="GO:0006355">
    <property type="term" value="P:regulation of DNA-templated transcription"/>
    <property type="evidence" value="ECO:0007669"/>
    <property type="project" value="UniProtKB-UniRule"/>
</dbReference>
<dbReference type="GeneID" id="111284751"/>
<dbReference type="Pfam" id="PF12165">
    <property type="entry name" value="Alfin"/>
    <property type="match status" value="1"/>
</dbReference>
<evidence type="ECO:0000256" key="6">
    <source>
        <dbReference type="ARBA" id="ARBA00022853"/>
    </source>
</evidence>
<dbReference type="FunFam" id="3.30.40.10:FF:000306">
    <property type="entry name" value="PHD finger alfin-like protein"/>
    <property type="match status" value="1"/>
</dbReference>
<evidence type="ECO:0000256" key="11">
    <source>
        <dbReference type="RuleBase" id="RU369089"/>
    </source>
</evidence>
<evidence type="ECO:0000256" key="12">
    <source>
        <dbReference type="SAM" id="MobiDB-lite"/>
    </source>
</evidence>
<dbReference type="InterPro" id="IPR013083">
    <property type="entry name" value="Znf_RING/FYVE/PHD"/>
</dbReference>
<dbReference type="InterPro" id="IPR021998">
    <property type="entry name" value="Alfin_N"/>
</dbReference>
<dbReference type="GO" id="GO:0003712">
    <property type="term" value="F:transcription coregulator activity"/>
    <property type="evidence" value="ECO:0007669"/>
    <property type="project" value="TreeGrafter"/>
</dbReference>
<dbReference type="GO" id="GO:0042393">
    <property type="term" value="F:histone binding"/>
    <property type="evidence" value="ECO:0007669"/>
    <property type="project" value="UniProtKB-UniRule"/>
</dbReference>
<evidence type="ECO:0000256" key="5">
    <source>
        <dbReference type="ARBA" id="ARBA00022833"/>
    </source>
</evidence>
<dbReference type="FunFam" id="3.40.50.1820:FF:000298">
    <property type="entry name" value="Bem46-like serine peptidase"/>
    <property type="match status" value="1"/>
</dbReference>
<keyword evidence="4 10" id="KW-0863">Zinc-finger</keyword>
<evidence type="ECO:0000313" key="15">
    <source>
        <dbReference type="Proteomes" id="UP000515121"/>
    </source>
</evidence>
<evidence type="ECO:0000313" key="16">
    <source>
        <dbReference type="RefSeq" id="XP_022729386.1"/>
    </source>
</evidence>
<evidence type="ECO:0000256" key="4">
    <source>
        <dbReference type="ARBA" id="ARBA00022771"/>
    </source>
</evidence>
<evidence type="ECO:0000256" key="8">
    <source>
        <dbReference type="ARBA" id="ARBA00023163"/>
    </source>
</evidence>
<gene>
    <name evidence="16" type="primary">LOC111284751</name>
</gene>
<proteinExistence type="inferred from homology"/>
<dbReference type="PROSITE" id="PS01359">
    <property type="entry name" value="ZF_PHD_1"/>
    <property type="match status" value="1"/>
</dbReference>
<reference evidence="16" key="1">
    <citation type="submission" date="2025-08" db="UniProtKB">
        <authorList>
            <consortium name="RefSeq"/>
        </authorList>
    </citation>
    <scope>IDENTIFICATION</scope>
    <source>
        <tissue evidence="16">Fruit stalk</tissue>
    </source>
</reference>
<dbReference type="InterPro" id="IPR044104">
    <property type="entry name" value="PHD_AL_plant"/>
</dbReference>
<comment type="similarity">
    <text evidence="2 11">Belongs to the Alfin family.</text>
</comment>
<dbReference type="GO" id="GO:0006508">
    <property type="term" value="P:proteolysis"/>
    <property type="evidence" value="ECO:0007669"/>
    <property type="project" value="InterPro"/>
</dbReference>
<accession>A0A6P5XNC2</accession>
<dbReference type="InterPro" id="IPR011011">
    <property type="entry name" value="Znf_FYVE_PHD"/>
</dbReference>
<organism evidence="15 16">
    <name type="scientific">Durio zibethinus</name>
    <name type="common">Durian</name>
    <dbReference type="NCBI Taxonomy" id="66656"/>
    <lineage>
        <taxon>Eukaryota</taxon>
        <taxon>Viridiplantae</taxon>
        <taxon>Streptophyta</taxon>
        <taxon>Embryophyta</taxon>
        <taxon>Tracheophyta</taxon>
        <taxon>Spermatophyta</taxon>
        <taxon>Magnoliopsida</taxon>
        <taxon>eudicotyledons</taxon>
        <taxon>Gunneridae</taxon>
        <taxon>Pentapetalae</taxon>
        <taxon>rosids</taxon>
        <taxon>malvids</taxon>
        <taxon>Malvales</taxon>
        <taxon>Malvaceae</taxon>
        <taxon>Helicteroideae</taxon>
        <taxon>Durio</taxon>
    </lineage>
</organism>
<dbReference type="SUPFAM" id="SSF53474">
    <property type="entry name" value="alpha/beta-Hydrolases"/>
    <property type="match status" value="1"/>
</dbReference>
<dbReference type="GO" id="GO:0006325">
    <property type="term" value="P:chromatin organization"/>
    <property type="evidence" value="ECO:0007669"/>
    <property type="project" value="UniProtKB-UniRule"/>
</dbReference>
<keyword evidence="13" id="KW-0472">Membrane</keyword>
<keyword evidence="5 11" id="KW-0862">Zinc</keyword>
<keyword evidence="15" id="KW-1185">Reference proteome</keyword>
<keyword evidence="7 11" id="KW-0805">Transcription regulation</keyword>
<dbReference type="RefSeq" id="XP_022729386.1">
    <property type="nucleotide sequence ID" value="XM_022873651.1"/>
</dbReference>
<dbReference type="PROSITE" id="PS50016">
    <property type="entry name" value="ZF_PHD_2"/>
    <property type="match status" value="1"/>
</dbReference>
<evidence type="ECO:0000256" key="10">
    <source>
        <dbReference type="PROSITE-ProRule" id="PRU00146"/>
    </source>
</evidence>
<dbReference type="GO" id="GO:0008270">
    <property type="term" value="F:zinc ion binding"/>
    <property type="evidence" value="ECO:0007669"/>
    <property type="project" value="UniProtKB-KW"/>
</dbReference>
<keyword evidence="13" id="KW-1133">Transmembrane helix</keyword>
<comment type="domain">
    <text evidence="11">The PHD-type zinc finger mediates the binding to H3K4me3.</text>
</comment>
<comment type="subcellular location">
    <subcellularLocation>
        <location evidence="1 11">Nucleus</location>
    </subcellularLocation>
</comment>
<dbReference type="GO" id="GO:0000976">
    <property type="term" value="F:transcription cis-regulatory region binding"/>
    <property type="evidence" value="ECO:0007669"/>
    <property type="project" value="TreeGrafter"/>
</dbReference>
<dbReference type="SUPFAM" id="SSF57903">
    <property type="entry name" value="FYVE/PHD zinc finger"/>
    <property type="match status" value="1"/>
</dbReference>
<sequence>MVSYGSLFLYGVGGIVVAGMALLVAFQEKLVYVPVLPGLTKSYPITPARLRLIYEDVWLRSSDGVRLHSWFIKLFPDCQGPTILFFQENAGNIAHRLEMIRMMLQRLQCNVFMLSYRGYGASDGYPSQHGIINDSQAALDHLSQRTDIDTDRIVVFGRSLGGAVGAVLTKNNPDKVAALILENTFTSILDMAGVLLPFLKWFIGGPGTKGPKLLNFLVRSPWNTIDIIGQVKRPVLFLSGLQDEMVPPSHMQMLYAKAATHNRQCLFVQFPTGMHMDTWLAGGEHYWETIRQFLEQHVPESRENESSHNGHEKENLCLYGFPNEQWEVNLPAEEVPPELPEPALGINFARDGMQEKDWLSLVAVHSDAWLLAVAFYFGSRFGFDKADRKRLFTMINDLPTIFEIVTGSARKQAKEKSSNHSSNKSMSNAKVRVSESAKFSKSMPAKDEEEGLDEEDEDEEEHGETLCGACGENYASDEFWICCDICEKWFHGKCVKITPARAEHIKQYKCPSCSNKRARP</sequence>